<keyword evidence="4" id="KW-1185">Reference proteome</keyword>
<protein>
    <submittedName>
        <fullName evidence="3">Head GIN domain-containing protein</fullName>
    </submittedName>
</protein>
<feature type="domain" description="Putative auto-transporter adhesin head GIN" evidence="2">
    <location>
        <begin position="28"/>
        <end position="206"/>
    </location>
</feature>
<evidence type="ECO:0000313" key="4">
    <source>
        <dbReference type="Proteomes" id="UP001596997"/>
    </source>
</evidence>
<evidence type="ECO:0000256" key="1">
    <source>
        <dbReference type="SAM" id="SignalP"/>
    </source>
</evidence>
<dbReference type="Gene3D" id="2.160.20.120">
    <property type="match status" value="1"/>
</dbReference>
<accession>A0ABW3I5J3</accession>
<dbReference type="EMBL" id="JBHTJM010000009">
    <property type="protein sequence ID" value="MFD0964669.1"/>
    <property type="molecule type" value="Genomic_DNA"/>
</dbReference>
<evidence type="ECO:0000313" key="3">
    <source>
        <dbReference type="EMBL" id="MFD0964669.1"/>
    </source>
</evidence>
<reference evidence="4" key="1">
    <citation type="journal article" date="2019" name="Int. J. Syst. Evol. Microbiol.">
        <title>The Global Catalogue of Microorganisms (GCM) 10K type strain sequencing project: providing services to taxonomists for standard genome sequencing and annotation.</title>
        <authorList>
            <consortium name="The Broad Institute Genomics Platform"/>
            <consortium name="The Broad Institute Genome Sequencing Center for Infectious Disease"/>
            <person name="Wu L."/>
            <person name="Ma J."/>
        </authorList>
    </citation>
    <scope>NUCLEOTIDE SEQUENCE [LARGE SCALE GENOMIC DNA]</scope>
    <source>
        <strain evidence="4">CCUG 62114</strain>
    </source>
</reference>
<keyword evidence="1" id="KW-0732">Signal</keyword>
<gene>
    <name evidence="3" type="ORF">ACFQ1O_11700</name>
</gene>
<evidence type="ECO:0000259" key="2">
    <source>
        <dbReference type="Pfam" id="PF10988"/>
    </source>
</evidence>
<feature type="signal peptide" evidence="1">
    <location>
        <begin position="1"/>
        <end position="18"/>
    </location>
</feature>
<dbReference type="Proteomes" id="UP001596997">
    <property type="component" value="Unassembled WGS sequence"/>
</dbReference>
<feature type="chain" id="PRO_5046793465" evidence="1">
    <location>
        <begin position="19"/>
        <end position="223"/>
    </location>
</feature>
<comment type="caution">
    <text evidence="3">The sequence shown here is derived from an EMBL/GenBank/DDBJ whole genome shotgun (WGS) entry which is preliminary data.</text>
</comment>
<dbReference type="RefSeq" id="WP_377716209.1">
    <property type="nucleotide sequence ID" value="NZ_JBHTJM010000009.1"/>
</dbReference>
<proteinExistence type="predicted"/>
<dbReference type="Pfam" id="PF10988">
    <property type="entry name" value="DUF2807"/>
    <property type="match status" value="1"/>
</dbReference>
<sequence>MRSVLFILAFVISSTAIAQKIEKKLGSFNQLKTYDGLTITLIPSKTNKAVITGKYADKVQLVTKNDLLKIKLNIEKYHSGKGTHVDLYYNHLYLIDANEGSFIKSNGVVEAIDLDINAQEGAEIDVTIKAKRLTARSISGATIEISGNATNQDITVNSGANYHAKQLKSEQANINSSTGAMAKVYVTDVAKATVKTGGNIRIYGNPKVVDQKKILGGSITIVD</sequence>
<name>A0ABW3I5J3_9FLAO</name>
<organism evidence="3 4">
    <name type="scientific">Pseudofulvibacter geojedonensis</name>
    <dbReference type="NCBI Taxonomy" id="1123758"/>
    <lineage>
        <taxon>Bacteria</taxon>
        <taxon>Pseudomonadati</taxon>
        <taxon>Bacteroidota</taxon>
        <taxon>Flavobacteriia</taxon>
        <taxon>Flavobacteriales</taxon>
        <taxon>Flavobacteriaceae</taxon>
        <taxon>Pseudofulvibacter</taxon>
    </lineage>
</organism>
<dbReference type="InterPro" id="IPR021255">
    <property type="entry name" value="DUF2807"/>
</dbReference>